<dbReference type="PROSITE" id="PS51841">
    <property type="entry name" value="LTD"/>
    <property type="match status" value="1"/>
</dbReference>
<dbReference type="STRING" id="40318.SNOD_03495"/>
<reference evidence="2" key="1">
    <citation type="submission" date="2014-09" db="EMBL/GenBank/DDBJ databases">
        <title>Sequence of the Streptomyces nodosus genome.</title>
        <authorList>
            <person name="Sweeney P."/>
            <person name="Stephens N."/>
            <person name="Murphy C."/>
            <person name="Caffrey P."/>
        </authorList>
    </citation>
    <scope>NUCLEOTIDE SEQUENCE [LARGE SCALE GENOMIC DNA]</scope>
    <source>
        <strain evidence="2">ATCC 14899</strain>
    </source>
</reference>
<dbReference type="SUPFAM" id="SSF74853">
    <property type="entry name" value="Lamin A/C globular tail domain"/>
    <property type="match status" value="1"/>
</dbReference>
<protein>
    <submittedName>
        <fullName evidence="1">Uncharacterized protein</fullName>
    </submittedName>
</protein>
<dbReference type="Pfam" id="PF00932">
    <property type="entry name" value="LTD"/>
    <property type="match status" value="1"/>
</dbReference>
<accession>A0A0B5DFJ9</accession>
<dbReference type="AlphaFoldDB" id="A0A0B5DFJ9"/>
<dbReference type="RefSeq" id="WP_043437534.1">
    <property type="nucleotide sequence ID" value="NZ_CP009313.1"/>
</dbReference>
<name>A0A0B5DFJ9_9ACTN</name>
<dbReference type="EMBL" id="CP009313">
    <property type="protein sequence ID" value="AJE39196.1"/>
    <property type="molecule type" value="Genomic_DNA"/>
</dbReference>
<reference evidence="1 2" key="2">
    <citation type="journal article" date="2016" name="Appl. Microbiol. Biotechnol.">
        <title>Exploiting the genome sequence of Streptomyces nodosus for enhanced antibiotic production.</title>
        <authorList>
            <person name="Sweeney P."/>
            <person name="Murphy C.D."/>
            <person name="Caffrey P."/>
        </authorList>
    </citation>
    <scope>NUCLEOTIDE SEQUENCE [LARGE SCALE GENOMIC DNA]</scope>
    <source>
        <strain evidence="1 2">ATCC 14899</strain>
    </source>
</reference>
<evidence type="ECO:0000313" key="1">
    <source>
        <dbReference type="EMBL" id="AJE39196.1"/>
    </source>
</evidence>
<dbReference type="InterPro" id="IPR036415">
    <property type="entry name" value="Lamin_tail_dom_sf"/>
</dbReference>
<dbReference type="HOGENOM" id="CLU_116745_0_0_11"/>
<dbReference type="InterPro" id="IPR001322">
    <property type="entry name" value="Lamin_tail_dom"/>
</dbReference>
<keyword evidence="2" id="KW-1185">Reference proteome</keyword>
<dbReference type="Gene3D" id="2.60.40.1260">
    <property type="entry name" value="Lamin Tail domain"/>
    <property type="match status" value="1"/>
</dbReference>
<proteinExistence type="predicted"/>
<organism evidence="1 2">
    <name type="scientific">Streptomyces nodosus</name>
    <dbReference type="NCBI Taxonomy" id="40318"/>
    <lineage>
        <taxon>Bacteria</taxon>
        <taxon>Bacillati</taxon>
        <taxon>Actinomycetota</taxon>
        <taxon>Actinomycetes</taxon>
        <taxon>Kitasatosporales</taxon>
        <taxon>Streptomycetaceae</taxon>
        <taxon>Streptomyces</taxon>
    </lineage>
</organism>
<dbReference type="Proteomes" id="UP000031526">
    <property type="component" value="Chromosome"/>
</dbReference>
<sequence length="158" mass="17475">MTVSTTAGRLAAVALAATALTGAVMPSASAAPQHPRSSSEVRISDVRSDVRAHGVRSNHALNKEWVELTNSGRREVNLRGWTLSDAHGHTYTFHHYHLRGRASVRVHTGFGRDTATDVYQDRRSGVWDSRFDSATLRNDRGRLVDSISWGSRGYRGHR</sequence>
<gene>
    <name evidence="1" type="ORF">SNOD_03495</name>
</gene>
<evidence type="ECO:0000313" key="2">
    <source>
        <dbReference type="Proteomes" id="UP000031526"/>
    </source>
</evidence>